<name>A0A2S7IR37_9BACT</name>
<sequence length="359" mass="41562">MAKQAFKVSDWELKHFMRTEQYASRITAIYEAVGREVIRLGKSLKVDPEKLFSFDDYPVIREQVKKLLADMAERIEAVTLEGTQAEWELANLKNDALVASVLDTTKIPAKLLARYEAQNLSALATFQKRKVSGMNLSSRVWNYTQQFKEEMELALDIGIGEGRSANELSRDVREYLNEPDKLFRRVRNKRGQLVLSKAARAYHPGQGVYRSSYKNAQRMTRTEINMAYRASDYERWNQLDFVVGVEVRRSNRPYVCDICEPLKGMYPKNFKFVGWHPNCRCYAVSVLATPAEMQRLTQMILDGEDTSDFRSENAVTQMPKGFTNWIEENRKRLLTSKSQPYFVRDNFKGGDIRNGLRMV</sequence>
<reference evidence="2" key="1">
    <citation type="submission" date="2018-02" db="EMBL/GenBank/DDBJ databases">
        <title>Genome sequencing of Solimonas sp. HR-BB.</title>
        <authorList>
            <person name="Lee Y."/>
            <person name="Jeon C.O."/>
        </authorList>
    </citation>
    <scope>NUCLEOTIDE SEQUENCE [LARGE SCALE GENOMIC DNA]</scope>
    <source>
        <strain evidence="2">HR-U</strain>
    </source>
</reference>
<protein>
    <recommendedName>
        <fullName evidence="3">Phage head morphogenesis domain-containing protein</fullName>
    </recommendedName>
</protein>
<evidence type="ECO:0000313" key="2">
    <source>
        <dbReference type="Proteomes" id="UP000239590"/>
    </source>
</evidence>
<comment type="caution">
    <text evidence="1">The sequence shown here is derived from an EMBL/GenBank/DDBJ whole genome shotgun (WGS) entry which is preliminary data.</text>
</comment>
<dbReference type="OrthoDB" id="661150at2"/>
<accession>A0A2S7IR37</accession>
<keyword evidence="2" id="KW-1185">Reference proteome</keyword>
<dbReference type="EMBL" id="PTRA01000001">
    <property type="protein sequence ID" value="PQA60177.1"/>
    <property type="molecule type" value="Genomic_DNA"/>
</dbReference>
<gene>
    <name evidence="1" type="ORF">C5O19_11320</name>
</gene>
<dbReference type="AlphaFoldDB" id="A0A2S7IR37"/>
<evidence type="ECO:0000313" key="1">
    <source>
        <dbReference type="EMBL" id="PQA60177.1"/>
    </source>
</evidence>
<proteinExistence type="predicted"/>
<evidence type="ECO:0008006" key="3">
    <source>
        <dbReference type="Google" id="ProtNLM"/>
    </source>
</evidence>
<dbReference type="Proteomes" id="UP000239590">
    <property type="component" value="Unassembled WGS sequence"/>
</dbReference>
<dbReference type="RefSeq" id="WP_104712173.1">
    <property type="nucleotide sequence ID" value="NZ_PTRA01000001.1"/>
</dbReference>
<organism evidence="1 2">
    <name type="scientific">Siphonobacter curvatus</name>
    <dbReference type="NCBI Taxonomy" id="2094562"/>
    <lineage>
        <taxon>Bacteria</taxon>
        <taxon>Pseudomonadati</taxon>
        <taxon>Bacteroidota</taxon>
        <taxon>Cytophagia</taxon>
        <taxon>Cytophagales</taxon>
        <taxon>Cytophagaceae</taxon>
        <taxon>Siphonobacter</taxon>
    </lineage>
</organism>